<dbReference type="PANTHER" id="PTHR44520">
    <property type="entry name" value="RESPONSE REGULATOR RCP1-RELATED"/>
    <property type="match status" value="1"/>
</dbReference>
<dbReference type="Pfam" id="PF00072">
    <property type="entry name" value="Response_reg"/>
    <property type="match status" value="1"/>
</dbReference>
<dbReference type="AlphaFoldDB" id="A0A556QKN6"/>
<dbReference type="OrthoDB" id="195863at2"/>
<keyword evidence="1" id="KW-0597">Phosphoprotein</keyword>
<sequence>MSSHTILLVEDNEDDVFLMKRALRAAGIENPLQIAEDGQAAIDYLSGTGAYADRTLNPLPMIVFLDLKLPYKSGHEVLDWIRQQPHFETLVVIILTSSNEQVDLERAYKSGANSFVVKPPTTVLLQKLADSFKLWWLNQNQTIAITAKS</sequence>
<feature type="domain" description="Response regulatory" evidence="2">
    <location>
        <begin position="5"/>
        <end position="133"/>
    </location>
</feature>
<dbReference type="Proteomes" id="UP000315648">
    <property type="component" value="Unassembled WGS sequence"/>
</dbReference>
<dbReference type="EMBL" id="VMBG01000002">
    <property type="protein sequence ID" value="TSJ77198.1"/>
    <property type="molecule type" value="Genomic_DNA"/>
</dbReference>
<proteinExistence type="predicted"/>
<dbReference type="CDD" id="cd17557">
    <property type="entry name" value="REC_Rcp-like"/>
    <property type="match status" value="1"/>
</dbReference>
<name>A0A556QKN6_9BACT</name>
<dbReference type="Gene3D" id="3.40.50.2300">
    <property type="match status" value="1"/>
</dbReference>
<keyword evidence="4" id="KW-1185">Reference proteome</keyword>
<evidence type="ECO:0000313" key="3">
    <source>
        <dbReference type="EMBL" id="TSJ77198.1"/>
    </source>
</evidence>
<gene>
    <name evidence="3" type="ORF">FPL22_13950</name>
</gene>
<feature type="modified residue" description="4-aspartylphosphate" evidence="1">
    <location>
        <position position="66"/>
    </location>
</feature>
<evidence type="ECO:0000256" key="1">
    <source>
        <dbReference type="PROSITE-ProRule" id="PRU00169"/>
    </source>
</evidence>
<protein>
    <submittedName>
        <fullName evidence="3">Response regulator</fullName>
    </submittedName>
</protein>
<dbReference type="SUPFAM" id="SSF52172">
    <property type="entry name" value="CheY-like"/>
    <property type="match status" value="1"/>
</dbReference>
<dbReference type="InterPro" id="IPR052893">
    <property type="entry name" value="TCS_response_regulator"/>
</dbReference>
<comment type="caution">
    <text evidence="3">The sequence shown here is derived from an EMBL/GenBank/DDBJ whole genome shotgun (WGS) entry which is preliminary data.</text>
</comment>
<accession>A0A556QKN6</accession>
<evidence type="ECO:0000313" key="4">
    <source>
        <dbReference type="Proteomes" id="UP000315648"/>
    </source>
</evidence>
<dbReference type="GO" id="GO:0000160">
    <property type="term" value="P:phosphorelay signal transduction system"/>
    <property type="evidence" value="ECO:0007669"/>
    <property type="project" value="InterPro"/>
</dbReference>
<dbReference type="PANTHER" id="PTHR44520:SF1">
    <property type="entry name" value="TWO-COMPONENT SYSTEM REGULATORY PROTEIN"/>
    <property type="match status" value="1"/>
</dbReference>
<dbReference type="InterPro" id="IPR001789">
    <property type="entry name" value="Sig_transdc_resp-reg_receiver"/>
</dbReference>
<organism evidence="3 4">
    <name type="scientific">Rariglobus hedericola</name>
    <dbReference type="NCBI Taxonomy" id="2597822"/>
    <lineage>
        <taxon>Bacteria</taxon>
        <taxon>Pseudomonadati</taxon>
        <taxon>Verrucomicrobiota</taxon>
        <taxon>Opitutia</taxon>
        <taxon>Opitutales</taxon>
        <taxon>Opitutaceae</taxon>
        <taxon>Rariglobus</taxon>
    </lineage>
</organism>
<dbReference type="SMART" id="SM00448">
    <property type="entry name" value="REC"/>
    <property type="match status" value="1"/>
</dbReference>
<evidence type="ECO:0000259" key="2">
    <source>
        <dbReference type="PROSITE" id="PS50110"/>
    </source>
</evidence>
<dbReference type="InterPro" id="IPR011006">
    <property type="entry name" value="CheY-like_superfamily"/>
</dbReference>
<dbReference type="RefSeq" id="WP_144353601.1">
    <property type="nucleotide sequence ID" value="NZ_CBCRVV010000016.1"/>
</dbReference>
<dbReference type="PROSITE" id="PS50110">
    <property type="entry name" value="RESPONSE_REGULATORY"/>
    <property type="match status" value="1"/>
</dbReference>
<reference evidence="3 4" key="1">
    <citation type="submission" date="2019-07" db="EMBL/GenBank/DDBJ databases">
        <title>Description of 53C-WASEF.</title>
        <authorList>
            <person name="Pitt A."/>
            <person name="Hahn M.W."/>
        </authorList>
    </citation>
    <scope>NUCLEOTIDE SEQUENCE [LARGE SCALE GENOMIC DNA]</scope>
    <source>
        <strain evidence="3 4">53C-WASEF</strain>
    </source>
</reference>